<dbReference type="Gene3D" id="3.30.70.330">
    <property type="match status" value="3"/>
</dbReference>
<evidence type="ECO:0000313" key="5">
    <source>
        <dbReference type="EMBL" id="CAL1170273.1"/>
    </source>
</evidence>
<organism evidence="4">
    <name type="scientific">Cladocopium goreaui</name>
    <dbReference type="NCBI Taxonomy" id="2562237"/>
    <lineage>
        <taxon>Eukaryota</taxon>
        <taxon>Sar</taxon>
        <taxon>Alveolata</taxon>
        <taxon>Dinophyceae</taxon>
        <taxon>Suessiales</taxon>
        <taxon>Symbiodiniaceae</taxon>
        <taxon>Cladocopium</taxon>
    </lineage>
</organism>
<dbReference type="EMBL" id="CAMXCT020006610">
    <property type="protein sequence ID" value="CAL1170273.1"/>
    <property type="molecule type" value="Genomic_DNA"/>
</dbReference>
<protein>
    <submittedName>
        <fullName evidence="6">Protein MEI2-like 2 (OML2) (MEI2-like protein 2)</fullName>
    </submittedName>
</protein>
<name>A0A9P1DVM7_9DINO</name>
<dbReference type="InterPro" id="IPR035979">
    <property type="entry name" value="RBD_domain_sf"/>
</dbReference>
<dbReference type="InterPro" id="IPR000504">
    <property type="entry name" value="RRM_dom"/>
</dbReference>
<comment type="caution">
    <text evidence="4">The sequence shown here is derived from an EMBL/GenBank/DDBJ whole genome shotgun (WGS) entry which is preliminary data.</text>
</comment>
<proteinExistence type="predicted"/>
<reference evidence="5" key="2">
    <citation type="submission" date="2024-04" db="EMBL/GenBank/DDBJ databases">
        <authorList>
            <person name="Chen Y."/>
            <person name="Shah S."/>
            <person name="Dougan E. K."/>
            <person name="Thang M."/>
            <person name="Chan C."/>
        </authorList>
    </citation>
    <scope>NUCLEOTIDE SEQUENCE [LARGE SCALE GENOMIC DNA]</scope>
</reference>
<sequence>MEMFSDYEGHPLKLKADLTSQDGTKILIMGLPATCAWPQLKDFVAAAGPVAYAQVRPVGANLPTSSSTPRAAVVAGLHTAEVRFDHPDDALEALVRSNGSLIQGYQVSVELDPTSMDRSKLRVAGLPPGMQWQEVKDHFSQFGQVGFAQVSPSSGTARAAPVGLQKSAEVRFDNPDDALEALARCNGSFIHGYQVSVDLDPTSMDRSKLRVAGLPPGMQWQEVKDLDVFFVCTRGNMESQRSEVQECSLEVPVYLFQADSPSIHLTFIDGEVEVVNRNTFLDVDVLSPDSREELRRTNSCPALLFFHEEMLGSQSPDIMDSKHWARLITDSTQSTEFRDSDSVAEFDMNPDAPDCDSPNEEGVGPGDEGVDWQSVHTVMIKNIPCRCTTEEVLAAIDQMGFEGSYDFFYLPMNRRHRQGIGYAFINFQEKGTADIFKDAMCGYQFPGRNSKKVVHVAVAQLQGRQEVDAYFSRTQVMHTRYRPVMS</sequence>
<dbReference type="Pfam" id="PF04059">
    <property type="entry name" value="RRM_2"/>
    <property type="match status" value="1"/>
</dbReference>
<dbReference type="GO" id="GO:0003729">
    <property type="term" value="F:mRNA binding"/>
    <property type="evidence" value="ECO:0007669"/>
    <property type="project" value="TreeGrafter"/>
</dbReference>
<dbReference type="PROSITE" id="PS50102">
    <property type="entry name" value="RRM"/>
    <property type="match status" value="1"/>
</dbReference>
<dbReference type="Proteomes" id="UP001152797">
    <property type="component" value="Unassembled WGS sequence"/>
</dbReference>
<dbReference type="AlphaFoldDB" id="A0A9P1DVM7"/>
<dbReference type="OrthoDB" id="417481at2759"/>
<dbReference type="Pfam" id="PF00076">
    <property type="entry name" value="RRM_1"/>
    <property type="match status" value="1"/>
</dbReference>
<dbReference type="InterPro" id="IPR050374">
    <property type="entry name" value="RRT5_SRSF_SR"/>
</dbReference>
<evidence type="ECO:0000256" key="1">
    <source>
        <dbReference type="ARBA" id="ARBA00022884"/>
    </source>
</evidence>
<keyword evidence="1 2" id="KW-0694">RNA-binding</keyword>
<dbReference type="PANTHER" id="PTHR23003">
    <property type="entry name" value="RNA RECOGNITION MOTIF RRM DOMAIN CONTAINING PROTEIN"/>
    <property type="match status" value="1"/>
</dbReference>
<keyword evidence="7" id="KW-1185">Reference proteome</keyword>
<accession>A0A9P1DVM7</accession>
<evidence type="ECO:0000313" key="6">
    <source>
        <dbReference type="EMBL" id="CAL4804210.1"/>
    </source>
</evidence>
<dbReference type="SUPFAM" id="SSF54928">
    <property type="entry name" value="RNA-binding domain, RBD"/>
    <property type="match status" value="3"/>
</dbReference>
<dbReference type="GO" id="GO:0005737">
    <property type="term" value="C:cytoplasm"/>
    <property type="evidence" value="ECO:0007669"/>
    <property type="project" value="TreeGrafter"/>
</dbReference>
<dbReference type="SMART" id="SM00360">
    <property type="entry name" value="RRM"/>
    <property type="match status" value="3"/>
</dbReference>
<dbReference type="InterPro" id="IPR007201">
    <property type="entry name" value="Mei2-like_Rrm_C"/>
</dbReference>
<dbReference type="GO" id="GO:0005634">
    <property type="term" value="C:nucleus"/>
    <property type="evidence" value="ECO:0007669"/>
    <property type="project" value="TreeGrafter"/>
</dbReference>
<evidence type="ECO:0000259" key="3">
    <source>
        <dbReference type="PROSITE" id="PS50102"/>
    </source>
</evidence>
<evidence type="ECO:0000256" key="2">
    <source>
        <dbReference type="PROSITE-ProRule" id="PRU00176"/>
    </source>
</evidence>
<evidence type="ECO:0000313" key="7">
    <source>
        <dbReference type="Proteomes" id="UP001152797"/>
    </source>
</evidence>
<dbReference type="CDD" id="cd00590">
    <property type="entry name" value="RRM_SF"/>
    <property type="match status" value="1"/>
</dbReference>
<dbReference type="EMBL" id="CAMXCT010006610">
    <property type="protein sequence ID" value="CAI4016898.1"/>
    <property type="molecule type" value="Genomic_DNA"/>
</dbReference>
<dbReference type="EMBL" id="CAMXCT030006610">
    <property type="protein sequence ID" value="CAL4804210.1"/>
    <property type="molecule type" value="Genomic_DNA"/>
</dbReference>
<reference evidence="4" key="1">
    <citation type="submission" date="2022-10" db="EMBL/GenBank/DDBJ databases">
        <authorList>
            <person name="Chen Y."/>
            <person name="Dougan E. K."/>
            <person name="Chan C."/>
            <person name="Rhodes N."/>
            <person name="Thang M."/>
        </authorList>
    </citation>
    <scope>NUCLEOTIDE SEQUENCE</scope>
</reference>
<evidence type="ECO:0000313" key="4">
    <source>
        <dbReference type="EMBL" id="CAI4016898.1"/>
    </source>
</evidence>
<dbReference type="InterPro" id="IPR012677">
    <property type="entry name" value="Nucleotide-bd_a/b_plait_sf"/>
</dbReference>
<gene>
    <name evidence="4" type="ORF">C1SCF055_LOCUS41589</name>
</gene>
<feature type="domain" description="RRM" evidence="3">
    <location>
        <begin position="119"/>
        <end position="202"/>
    </location>
</feature>